<name>T0GUZ5_9LEPT</name>
<evidence type="ECO:0000313" key="1">
    <source>
        <dbReference type="EMBL" id="EQA71151.1"/>
    </source>
</evidence>
<protein>
    <submittedName>
        <fullName evidence="1">Uncharacterized protein</fullName>
    </submittedName>
</protein>
<comment type="caution">
    <text evidence="1">The sequence shown here is derived from an EMBL/GenBank/DDBJ whole genome shotgun (WGS) entry which is preliminary data.</text>
</comment>
<reference evidence="1 2" key="1">
    <citation type="submission" date="2013-05" db="EMBL/GenBank/DDBJ databases">
        <authorList>
            <person name="Harkins D.M."/>
            <person name="Durkin A.S."/>
            <person name="Brinkac L.M."/>
            <person name="Haft D.H."/>
            <person name="Selengut J.D."/>
            <person name="Sanka R."/>
            <person name="DePew J."/>
            <person name="Purushe J."/>
            <person name="Hartskeerl R.A."/>
            <person name="Ahmed A."/>
            <person name="van der Linden H."/>
            <person name="Goris M.G.A."/>
            <person name="Vinetz J.M."/>
            <person name="Sutton G.G."/>
            <person name="Nierman W.C."/>
            <person name="Fouts D.E."/>
        </authorList>
    </citation>
    <scope>NUCLEOTIDE SEQUENCE [LARGE SCALE GENOMIC DNA]</scope>
    <source>
        <strain evidence="1 2">CZ214</strain>
    </source>
</reference>
<accession>T0GUZ5</accession>
<sequence length="69" mass="7941">MKIVGTITKRIIIQSDFCTKPLFGGHHQNLNPILTWVPAEKKFSKSMSSYNFIKFFRKIVICSSSHIIL</sequence>
<gene>
    <name evidence="1" type="ORF">LEP1GSC059_1192</name>
</gene>
<dbReference type="Proteomes" id="UP000015442">
    <property type="component" value="Unassembled WGS sequence"/>
</dbReference>
<dbReference type="EMBL" id="AKWY02000022">
    <property type="protein sequence ID" value="EQA71151.1"/>
    <property type="molecule type" value="Genomic_DNA"/>
</dbReference>
<evidence type="ECO:0000313" key="2">
    <source>
        <dbReference type="Proteomes" id="UP000015442"/>
    </source>
</evidence>
<proteinExistence type="predicted"/>
<organism evidence="1 2">
    <name type="scientific">Leptospira noguchii serovar Panama str. CZ214</name>
    <dbReference type="NCBI Taxonomy" id="1001595"/>
    <lineage>
        <taxon>Bacteria</taxon>
        <taxon>Pseudomonadati</taxon>
        <taxon>Spirochaetota</taxon>
        <taxon>Spirochaetia</taxon>
        <taxon>Leptospirales</taxon>
        <taxon>Leptospiraceae</taxon>
        <taxon>Leptospira</taxon>
    </lineage>
</organism>
<dbReference type="AlphaFoldDB" id="T0GUZ5"/>